<feature type="non-terminal residue" evidence="1">
    <location>
        <position position="1"/>
    </location>
</feature>
<gene>
    <name evidence="1" type="ORF">EDD74_1411</name>
</gene>
<comment type="caution">
    <text evidence="1">The sequence shown here is derived from an EMBL/GenBank/DDBJ whole genome shotgun (WGS) entry which is preliminary data.</text>
</comment>
<dbReference type="SUPFAM" id="SSF55874">
    <property type="entry name" value="ATPase domain of HSP90 chaperone/DNA topoisomerase II/histidine kinase"/>
    <property type="match status" value="1"/>
</dbReference>
<dbReference type="AlphaFoldDB" id="A0A4R3J851"/>
<dbReference type="Proteomes" id="UP000294613">
    <property type="component" value="Unassembled WGS sequence"/>
</dbReference>
<evidence type="ECO:0000313" key="1">
    <source>
        <dbReference type="EMBL" id="TCS60690.1"/>
    </source>
</evidence>
<dbReference type="InterPro" id="IPR050640">
    <property type="entry name" value="Bact_2-comp_sensor_kinase"/>
</dbReference>
<reference evidence="1 2" key="1">
    <citation type="submission" date="2019-03" db="EMBL/GenBank/DDBJ databases">
        <title>Genomic Encyclopedia of Type Strains, Phase IV (KMG-IV): sequencing the most valuable type-strain genomes for metagenomic binning, comparative biology and taxonomic classification.</title>
        <authorList>
            <person name="Goeker M."/>
        </authorList>
    </citation>
    <scope>NUCLEOTIDE SEQUENCE [LARGE SCALE GENOMIC DNA]</scope>
    <source>
        <strain evidence="1 2">DSM 103426</strain>
    </source>
</reference>
<dbReference type="PANTHER" id="PTHR34220">
    <property type="entry name" value="SENSOR HISTIDINE KINASE YPDA"/>
    <property type="match status" value="1"/>
</dbReference>
<evidence type="ECO:0008006" key="3">
    <source>
        <dbReference type="Google" id="ProtNLM"/>
    </source>
</evidence>
<dbReference type="RefSeq" id="WP_330572477.1">
    <property type="nucleotide sequence ID" value="NZ_SLZV01000041.1"/>
</dbReference>
<organism evidence="1 2">
    <name type="scientific">Faecalimonas umbilicata</name>
    <dbReference type="NCBI Taxonomy" id="1912855"/>
    <lineage>
        <taxon>Bacteria</taxon>
        <taxon>Bacillati</taxon>
        <taxon>Bacillota</taxon>
        <taxon>Clostridia</taxon>
        <taxon>Lachnospirales</taxon>
        <taxon>Lachnospiraceae</taxon>
        <taxon>Faecalimonas</taxon>
    </lineage>
</organism>
<dbReference type="EMBL" id="SLZV01000041">
    <property type="protein sequence ID" value="TCS60690.1"/>
    <property type="molecule type" value="Genomic_DNA"/>
</dbReference>
<dbReference type="Gene3D" id="3.30.565.10">
    <property type="entry name" value="Histidine kinase-like ATPase, C-terminal domain"/>
    <property type="match status" value="1"/>
</dbReference>
<dbReference type="InterPro" id="IPR036890">
    <property type="entry name" value="HATPase_C_sf"/>
</dbReference>
<name>A0A4R3J851_9FIRM</name>
<accession>A0A4R3J851</accession>
<dbReference type="PANTHER" id="PTHR34220:SF7">
    <property type="entry name" value="SENSOR HISTIDINE KINASE YPDA"/>
    <property type="match status" value="1"/>
</dbReference>
<proteinExistence type="predicted"/>
<protein>
    <recommendedName>
        <fullName evidence="3">Histidine kinase</fullName>
    </recommendedName>
</protein>
<sequence length="167" mass="19200">FSHSDHPFFDNTILPYIISKIYSRNLIYSILDFCTQYCNVMKIRFEERITFYCESDMASHPLEIPRLLIQPFVENAIKHGMEPDGRAITIWITSKVIEHTLTLTVQNNGIPIDLSALQGSEKVGITNVENRLKIFHPDARLEINLVDDITTFAIYIPLSTIKNEIDS</sequence>
<evidence type="ECO:0000313" key="2">
    <source>
        <dbReference type="Proteomes" id="UP000294613"/>
    </source>
</evidence>